<dbReference type="Proteomes" id="UP000277279">
    <property type="component" value="Unassembled WGS sequence"/>
</dbReference>
<dbReference type="Proteomes" id="UP000518315">
    <property type="component" value="Unassembled WGS sequence"/>
</dbReference>
<protein>
    <submittedName>
        <fullName evidence="2">Uncharacterized protein</fullName>
    </submittedName>
</protein>
<evidence type="ECO:0000313" key="2">
    <source>
        <dbReference type="EMBL" id="RSB64799.1"/>
    </source>
</evidence>
<gene>
    <name evidence="2" type="ORF">EFD55_27635</name>
    <name evidence="1" type="ORF">FHS26_005850</name>
</gene>
<dbReference type="EMBL" id="RJJT01000025">
    <property type="protein sequence ID" value="RSB64799.1"/>
    <property type="molecule type" value="Genomic_DNA"/>
</dbReference>
<evidence type="ECO:0000313" key="3">
    <source>
        <dbReference type="Proteomes" id="UP000277279"/>
    </source>
</evidence>
<keyword evidence="4" id="KW-1185">Reference proteome</keyword>
<reference evidence="1 4" key="2">
    <citation type="submission" date="2020-08" db="EMBL/GenBank/DDBJ databases">
        <title>Genomic Encyclopedia of Type Strains, Phase III (KMG-III): the genomes of soil and plant-associated and newly described type strains.</title>
        <authorList>
            <person name="Whitman W."/>
        </authorList>
    </citation>
    <scope>NUCLEOTIDE SEQUENCE [LARGE SCALE GENOMIC DNA]</scope>
    <source>
        <strain evidence="1 4">CECT 4113</strain>
    </source>
</reference>
<organism evidence="2 3">
    <name type="scientific">Rhizobium pisi</name>
    <dbReference type="NCBI Taxonomy" id="574561"/>
    <lineage>
        <taxon>Bacteria</taxon>
        <taxon>Pseudomonadati</taxon>
        <taxon>Pseudomonadota</taxon>
        <taxon>Alphaproteobacteria</taxon>
        <taxon>Hyphomicrobiales</taxon>
        <taxon>Rhizobiaceae</taxon>
        <taxon>Rhizobium/Agrobacterium group</taxon>
        <taxon>Rhizobium</taxon>
    </lineage>
</organism>
<evidence type="ECO:0000313" key="4">
    <source>
        <dbReference type="Proteomes" id="UP000518315"/>
    </source>
</evidence>
<sequence>MLDKTRPSRPNFETAFKRWWDGQPASYRNRIDASAARTSFRAGYATGRNADLDRYVFTAGRLRITVWGSGMLDAKRKALAEAEFRAAKNGWPTPKGGWVLKELR</sequence>
<evidence type="ECO:0000313" key="1">
    <source>
        <dbReference type="EMBL" id="MBB3138072.1"/>
    </source>
</evidence>
<reference evidence="2 3" key="1">
    <citation type="submission" date="2018-11" db="EMBL/GenBank/DDBJ databases">
        <authorList>
            <person name="Huo Y."/>
        </authorList>
    </citation>
    <scope>NUCLEOTIDE SEQUENCE [LARGE SCALE GENOMIC DNA]</scope>
    <source>
        <strain evidence="2 3">DSM 30132</strain>
    </source>
</reference>
<accession>A0A427MC61</accession>
<proteinExistence type="predicted"/>
<name>A0A427MC61_9HYPH</name>
<dbReference type="OrthoDB" id="8368913at2"/>
<comment type="caution">
    <text evidence="2">The sequence shown here is derived from an EMBL/GenBank/DDBJ whole genome shotgun (WGS) entry which is preliminary data.</text>
</comment>
<dbReference type="AlphaFoldDB" id="A0A427MC61"/>
<dbReference type="EMBL" id="JACHXH010000028">
    <property type="protein sequence ID" value="MBB3138072.1"/>
    <property type="molecule type" value="Genomic_DNA"/>
</dbReference>